<dbReference type="PANTHER" id="PTHR43031:SF1">
    <property type="entry name" value="PYRIDINE NUCLEOTIDE-DISULPHIDE OXIDOREDUCTASE"/>
    <property type="match status" value="1"/>
</dbReference>
<dbReference type="Pfam" id="PF00581">
    <property type="entry name" value="Rhodanese"/>
    <property type="match status" value="1"/>
</dbReference>
<reference evidence="2 3" key="1">
    <citation type="submission" date="2018-06" db="EMBL/GenBank/DDBJ databases">
        <title>Genomic Encyclopedia of Archaeal and Bacterial Type Strains, Phase II (KMG-II): from individual species to whole genera.</title>
        <authorList>
            <person name="Goeker M."/>
        </authorList>
    </citation>
    <scope>NUCLEOTIDE SEQUENCE [LARGE SCALE GENOMIC DNA]</scope>
    <source>
        <strain evidence="2 3">DSM 23241</strain>
    </source>
</reference>
<dbReference type="Proteomes" id="UP000249720">
    <property type="component" value="Unassembled WGS sequence"/>
</dbReference>
<keyword evidence="3" id="KW-1185">Reference proteome</keyword>
<dbReference type="CDD" id="cd00158">
    <property type="entry name" value="RHOD"/>
    <property type="match status" value="1"/>
</dbReference>
<dbReference type="RefSeq" id="WP_111296965.1">
    <property type="nucleotide sequence ID" value="NZ_QKZV01000009.1"/>
</dbReference>
<gene>
    <name evidence="2" type="ORF">LX80_02505</name>
</gene>
<dbReference type="Gene3D" id="3.40.250.10">
    <property type="entry name" value="Rhodanese-like domain"/>
    <property type="match status" value="1"/>
</dbReference>
<dbReference type="InterPro" id="IPR050229">
    <property type="entry name" value="GlpE_sulfurtransferase"/>
</dbReference>
<name>A0A2W7S012_9BACT</name>
<sequence>MLSFLKKIFSGKKVDFRELQSKGAIIVDVRTPAEFKTGHIKGAINIPVDQIKQKAAELKKKNKPIITCCRSGARSGMAKSVLAAAGVEVYNGGAWFMLEKKL</sequence>
<protein>
    <submittedName>
        <fullName evidence="2">Rhodanese-related sulfurtransferase</fullName>
    </submittedName>
</protein>
<dbReference type="AlphaFoldDB" id="A0A2W7S012"/>
<comment type="caution">
    <text evidence="2">The sequence shown here is derived from an EMBL/GenBank/DDBJ whole genome shotgun (WGS) entry which is preliminary data.</text>
</comment>
<dbReference type="PROSITE" id="PS50206">
    <property type="entry name" value="RHODANESE_3"/>
    <property type="match status" value="1"/>
</dbReference>
<organism evidence="2 3">
    <name type="scientific">Hydrotalea sandarakina</name>
    <dbReference type="NCBI Taxonomy" id="1004304"/>
    <lineage>
        <taxon>Bacteria</taxon>
        <taxon>Pseudomonadati</taxon>
        <taxon>Bacteroidota</taxon>
        <taxon>Chitinophagia</taxon>
        <taxon>Chitinophagales</taxon>
        <taxon>Chitinophagaceae</taxon>
        <taxon>Hydrotalea</taxon>
    </lineage>
</organism>
<dbReference type="OrthoDB" id="9808735at2"/>
<evidence type="ECO:0000313" key="2">
    <source>
        <dbReference type="EMBL" id="PZX60727.1"/>
    </source>
</evidence>
<dbReference type="SMART" id="SM00450">
    <property type="entry name" value="RHOD"/>
    <property type="match status" value="1"/>
</dbReference>
<accession>A0A2W7S012</accession>
<keyword evidence="2" id="KW-0808">Transferase</keyword>
<dbReference type="PANTHER" id="PTHR43031">
    <property type="entry name" value="FAD-DEPENDENT OXIDOREDUCTASE"/>
    <property type="match status" value="1"/>
</dbReference>
<dbReference type="InterPro" id="IPR001763">
    <property type="entry name" value="Rhodanese-like_dom"/>
</dbReference>
<dbReference type="GO" id="GO:0016740">
    <property type="term" value="F:transferase activity"/>
    <property type="evidence" value="ECO:0007669"/>
    <property type="project" value="UniProtKB-KW"/>
</dbReference>
<evidence type="ECO:0000259" key="1">
    <source>
        <dbReference type="PROSITE" id="PS50206"/>
    </source>
</evidence>
<feature type="domain" description="Rhodanese" evidence="1">
    <location>
        <begin position="20"/>
        <end position="100"/>
    </location>
</feature>
<dbReference type="SUPFAM" id="SSF52821">
    <property type="entry name" value="Rhodanese/Cell cycle control phosphatase"/>
    <property type="match status" value="1"/>
</dbReference>
<evidence type="ECO:0000313" key="3">
    <source>
        <dbReference type="Proteomes" id="UP000249720"/>
    </source>
</evidence>
<dbReference type="InterPro" id="IPR036873">
    <property type="entry name" value="Rhodanese-like_dom_sf"/>
</dbReference>
<dbReference type="EMBL" id="QKZV01000009">
    <property type="protein sequence ID" value="PZX60727.1"/>
    <property type="molecule type" value="Genomic_DNA"/>
</dbReference>
<proteinExistence type="predicted"/>